<reference evidence="1" key="2">
    <citation type="journal article" date="2020" name="Nat. Commun.">
        <title>Large-scale genome sequencing of mycorrhizal fungi provides insights into the early evolution of symbiotic traits.</title>
        <authorList>
            <person name="Miyauchi S."/>
            <person name="Kiss E."/>
            <person name="Kuo A."/>
            <person name="Drula E."/>
            <person name="Kohler A."/>
            <person name="Sanchez-Garcia M."/>
            <person name="Morin E."/>
            <person name="Andreopoulos B."/>
            <person name="Barry K.W."/>
            <person name="Bonito G."/>
            <person name="Buee M."/>
            <person name="Carver A."/>
            <person name="Chen C."/>
            <person name="Cichocki N."/>
            <person name="Clum A."/>
            <person name="Culley D."/>
            <person name="Crous P.W."/>
            <person name="Fauchery L."/>
            <person name="Girlanda M."/>
            <person name="Hayes R.D."/>
            <person name="Keri Z."/>
            <person name="LaButti K."/>
            <person name="Lipzen A."/>
            <person name="Lombard V."/>
            <person name="Magnuson J."/>
            <person name="Maillard F."/>
            <person name="Murat C."/>
            <person name="Nolan M."/>
            <person name="Ohm R.A."/>
            <person name="Pangilinan J."/>
            <person name="Pereira M.F."/>
            <person name="Perotto S."/>
            <person name="Peter M."/>
            <person name="Pfister S."/>
            <person name="Riley R."/>
            <person name="Sitrit Y."/>
            <person name="Stielow J.B."/>
            <person name="Szollosi G."/>
            <person name="Zifcakova L."/>
            <person name="Stursova M."/>
            <person name="Spatafora J.W."/>
            <person name="Tedersoo L."/>
            <person name="Vaario L.M."/>
            <person name="Yamada A."/>
            <person name="Yan M."/>
            <person name="Wang P."/>
            <person name="Xu J."/>
            <person name="Bruns T."/>
            <person name="Baldrian P."/>
            <person name="Vilgalys R."/>
            <person name="Dunand C."/>
            <person name="Henrissat B."/>
            <person name="Grigoriev I.V."/>
            <person name="Hibbett D."/>
            <person name="Nagy L.G."/>
            <person name="Martin F.M."/>
        </authorList>
    </citation>
    <scope>NUCLEOTIDE SEQUENCE</scope>
    <source>
        <strain evidence="1">P2</strain>
    </source>
</reference>
<proteinExistence type="predicted"/>
<accession>A0ACB6Z9W9</accession>
<evidence type="ECO:0000313" key="1">
    <source>
        <dbReference type="EMBL" id="KAF9646309.1"/>
    </source>
</evidence>
<name>A0ACB6Z9W9_THEGA</name>
<dbReference type="EMBL" id="MU118062">
    <property type="protein sequence ID" value="KAF9646309.1"/>
    <property type="molecule type" value="Genomic_DNA"/>
</dbReference>
<sequence length="133" mass="14711">MVLSPLVRMGLLRILHFFLTLLALTSPFAAAGAKATSVLDSPRGMTPDGQPLHDDVLLLPLNAQLARNQVDGLLVPSKHWSRQQEHLQYPNFNFPVLPLLKTKPQRLFGDTGIHKYLSVDSMSIKTCQATELA</sequence>
<reference evidence="1" key="1">
    <citation type="submission" date="2019-10" db="EMBL/GenBank/DDBJ databases">
        <authorList>
            <consortium name="DOE Joint Genome Institute"/>
            <person name="Kuo A."/>
            <person name="Miyauchi S."/>
            <person name="Kiss E."/>
            <person name="Drula E."/>
            <person name="Kohler A."/>
            <person name="Sanchez-Garcia M."/>
            <person name="Andreopoulos B."/>
            <person name="Barry K.W."/>
            <person name="Bonito G."/>
            <person name="Buee M."/>
            <person name="Carver A."/>
            <person name="Chen C."/>
            <person name="Cichocki N."/>
            <person name="Clum A."/>
            <person name="Culley D."/>
            <person name="Crous P.W."/>
            <person name="Fauchery L."/>
            <person name="Girlanda M."/>
            <person name="Hayes R."/>
            <person name="Keri Z."/>
            <person name="Labutti K."/>
            <person name="Lipzen A."/>
            <person name="Lombard V."/>
            <person name="Magnuson J."/>
            <person name="Maillard F."/>
            <person name="Morin E."/>
            <person name="Murat C."/>
            <person name="Nolan M."/>
            <person name="Ohm R."/>
            <person name="Pangilinan J."/>
            <person name="Pereira M."/>
            <person name="Perotto S."/>
            <person name="Peter M."/>
            <person name="Riley R."/>
            <person name="Sitrit Y."/>
            <person name="Stielow B."/>
            <person name="Szollosi G."/>
            <person name="Zifcakova L."/>
            <person name="Stursova M."/>
            <person name="Spatafora J.W."/>
            <person name="Tedersoo L."/>
            <person name="Vaario L.-M."/>
            <person name="Yamada A."/>
            <person name="Yan M."/>
            <person name="Wang P."/>
            <person name="Xu J."/>
            <person name="Bruns T."/>
            <person name="Baldrian P."/>
            <person name="Vilgalys R."/>
            <person name="Henrissat B."/>
            <person name="Grigoriev I.V."/>
            <person name="Hibbett D."/>
            <person name="Nagy L.G."/>
            <person name="Martin F.M."/>
        </authorList>
    </citation>
    <scope>NUCLEOTIDE SEQUENCE</scope>
    <source>
        <strain evidence="1">P2</strain>
    </source>
</reference>
<organism evidence="1 2">
    <name type="scientific">Thelephora ganbajun</name>
    <name type="common">Ganba fungus</name>
    <dbReference type="NCBI Taxonomy" id="370292"/>
    <lineage>
        <taxon>Eukaryota</taxon>
        <taxon>Fungi</taxon>
        <taxon>Dikarya</taxon>
        <taxon>Basidiomycota</taxon>
        <taxon>Agaricomycotina</taxon>
        <taxon>Agaricomycetes</taxon>
        <taxon>Thelephorales</taxon>
        <taxon>Thelephoraceae</taxon>
        <taxon>Thelephora</taxon>
    </lineage>
</organism>
<gene>
    <name evidence="1" type="ORF">BDM02DRAFT_3118899</name>
</gene>
<keyword evidence="2" id="KW-1185">Reference proteome</keyword>
<comment type="caution">
    <text evidence="1">The sequence shown here is derived from an EMBL/GenBank/DDBJ whole genome shotgun (WGS) entry which is preliminary data.</text>
</comment>
<dbReference type="Proteomes" id="UP000886501">
    <property type="component" value="Unassembled WGS sequence"/>
</dbReference>
<protein>
    <submittedName>
        <fullName evidence="1">Uncharacterized protein</fullName>
    </submittedName>
</protein>
<evidence type="ECO:0000313" key="2">
    <source>
        <dbReference type="Proteomes" id="UP000886501"/>
    </source>
</evidence>